<dbReference type="GO" id="GO:0005634">
    <property type="term" value="C:nucleus"/>
    <property type="evidence" value="ECO:0007669"/>
    <property type="project" value="UniProtKB-SubCell"/>
</dbReference>
<name>A0AAV3PP66_LITER</name>
<comment type="catalytic activity">
    <reaction evidence="10 12">
        <text>O-phospho-L-threonyl-[protein] + H2O = L-threonyl-[protein] + phosphate</text>
        <dbReference type="Rhea" id="RHEA:47004"/>
        <dbReference type="Rhea" id="RHEA-COMP:11060"/>
        <dbReference type="Rhea" id="RHEA-COMP:11605"/>
        <dbReference type="ChEBI" id="CHEBI:15377"/>
        <dbReference type="ChEBI" id="CHEBI:30013"/>
        <dbReference type="ChEBI" id="CHEBI:43474"/>
        <dbReference type="ChEBI" id="CHEBI:61977"/>
        <dbReference type="EC" id="3.1.3.16"/>
    </reaction>
</comment>
<keyword evidence="8 12" id="KW-0539">Nucleus</keyword>
<accession>A0AAV3PP66</accession>
<keyword evidence="4 12" id="KW-0863">Zinc-finger</keyword>
<feature type="region of interest" description="Disordered" evidence="13">
    <location>
        <begin position="132"/>
        <end position="152"/>
    </location>
</feature>
<evidence type="ECO:0000256" key="6">
    <source>
        <dbReference type="ARBA" id="ARBA00022833"/>
    </source>
</evidence>
<keyword evidence="5 12" id="KW-0378">Hydrolase</keyword>
<dbReference type="PROSITE" id="PS51479">
    <property type="entry name" value="ZF_RTR1"/>
    <property type="match status" value="1"/>
</dbReference>
<dbReference type="EMBL" id="BAABME010001891">
    <property type="protein sequence ID" value="GAA0151998.1"/>
    <property type="molecule type" value="Genomic_DNA"/>
</dbReference>
<evidence type="ECO:0000256" key="2">
    <source>
        <dbReference type="ARBA" id="ARBA00005676"/>
    </source>
</evidence>
<keyword evidence="3 12" id="KW-0479">Metal-binding</keyword>
<evidence type="ECO:0000313" key="16">
    <source>
        <dbReference type="Proteomes" id="UP001454036"/>
    </source>
</evidence>
<evidence type="ECO:0000259" key="14">
    <source>
        <dbReference type="PROSITE" id="PS51479"/>
    </source>
</evidence>
<dbReference type="EC" id="3.1.3.16" evidence="12"/>
<comment type="subcellular location">
    <subcellularLocation>
        <location evidence="1 12">Nucleus</location>
    </subcellularLocation>
</comment>
<organism evidence="15 16">
    <name type="scientific">Lithospermum erythrorhizon</name>
    <name type="common">Purple gromwell</name>
    <name type="synonym">Lithospermum officinale var. erythrorhizon</name>
    <dbReference type="NCBI Taxonomy" id="34254"/>
    <lineage>
        <taxon>Eukaryota</taxon>
        <taxon>Viridiplantae</taxon>
        <taxon>Streptophyta</taxon>
        <taxon>Embryophyta</taxon>
        <taxon>Tracheophyta</taxon>
        <taxon>Spermatophyta</taxon>
        <taxon>Magnoliopsida</taxon>
        <taxon>eudicotyledons</taxon>
        <taxon>Gunneridae</taxon>
        <taxon>Pentapetalae</taxon>
        <taxon>asterids</taxon>
        <taxon>lamiids</taxon>
        <taxon>Boraginales</taxon>
        <taxon>Boraginaceae</taxon>
        <taxon>Boraginoideae</taxon>
        <taxon>Lithospermeae</taxon>
        <taxon>Lithospermum</taxon>
    </lineage>
</organism>
<keyword evidence="7 12" id="KW-0904">Protein phosphatase</keyword>
<keyword evidence="6 12" id="KW-0862">Zinc</keyword>
<proteinExistence type="inferred from homology"/>
<comment type="catalytic activity">
    <reaction evidence="9 12">
        <text>O-phospho-L-seryl-[protein] + H2O = L-seryl-[protein] + phosphate</text>
        <dbReference type="Rhea" id="RHEA:20629"/>
        <dbReference type="Rhea" id="RHEA-COMP:9863"/>
        <dbReference type="Rhea" id="RHEA-COMP:11604"/>
        <dbReference type="ChEBI" id="CHEBI:15377"/>
        <dbReference type="ChEBI" id="CHEBI:29999"/>
        <dbReference type="ChEBI" id="CHEBI:43474"/>
        <dbReference type="ChEBI" id="CHEBI:83421"/>
        <dbReference type="EC" id="3.1.3.16"/>
    </reaction>
</comment>
<feature type="compositionally biased region" description="Polar residues" evidence="13">
    <location>
        <begin position="272"/>
        <end position="286"/>
    </location>
</feature>
<gene>
    <name evidence="15" type="ORF">LIER_10591</name>
</gene>
<evidence type="ECO:0000313" key="15">
    <source>
        <dbReference type="EMBL" id="GAA0151998.1"/>
    </source>
</evidence>
<evidence type="ECO:0000256" key="9">
    <source>
        <dbReference type="ARBA" id="ARBA00047761"/>
    </source>
</evidence>
<dbReference type="PANTHER" id="PTHR14732:SF0">
    <property type="entry name" value="RNA POLYMERASE II SUBUNIT B1 CTD PHOSPHATASE RPAP2-RELATED"/>
    <property type="match status" value="1"/>
</dbReference>
<comment type="function">
    <text evidence="12">Putative RNA polymerase II subunit B1 C-terminal domain (CTD) phosphatase involved in RNA polymerase II transcription regulation.</text>
</comment>
<dbReference type="GO" id="GO:0008420">
    <property type="term" value="F:RNA polymerase II CTD heptapeptide repeat phosphatase activity"/>
    <property type="evidence" value="ECO:0007669"/>
    <property type="project" value="UniProtKB-UniRule"/>
</dbReference>
<dbReference type="GO" id="GO:0043175">
    <property type="term" value="F:RNA polymerase core enzyme binding"/>
    <property type="evidence" value="ECO:0007669"/>
    <property type="project" value="UniProtKB-UniRule"/>
</dbReference>
<evidence type="ECO:0000256" key="8">
    <source>
        <dbReference type="ARBA" id="ARBA00023242"/>
    </source>
</evidence>
<dbReference type="InterPro" id="IPR038534">
    <property type="entry name" value="Rtr1/RPAP2_sf"/>
</dbReference>
<evidence type="ECO:0000256" key="5">
    <source>
        <dbReference type="ARBA" id="ARBA00022801"/>
    </source>
</evidence>
<reference evidence="15 16" key="1">
    <citation type="submission" date="2024-01" db="EMBL/GenBank/DDBJ databases">
        <title>The complete chloroplast genome sequence of Lithospermum erythrorhizon: insights into the phylogenetic relationship among Boraginaceae species and the maternal lineages of purple gromwells.</title>
        <authorList>
            <person name="Okada T."/>
            <person name="Watanabe K."/>
        </authorList>
    </citation>
    <scope>NUCLEOTIDE SEQUENCE [LARGE SCALE GENOMIC DNA]</scope>
</reference>
<keyword evidence="16" id="KW-1185">Reference proteome</keyword>
<evidence type="ECO:0000256" key="1">
    <source>
        <dbReference type="ARBA" id="ARBA00004123"/>
    </source>
</evidence>
<dbReference type="InterPro" id="IPR007308">
    <property type="entry name" value="Rtr1/RPAP2_dom"/>
</dbReference>
<evidence type="ECO:0000256" key="11">
    <source>
        <dbReference type="PROSITE-ProRule" id="PRU00812"/>
    </source>
</evidence>
<comment type="similarity">
    <text evidence="2 11 12">Belongs to the RPAP2 family.</text>
</comment>
<evidence type="ECO:0000256" key="13">
    <source>
        <dbReference type="SAM" id="MobiDB-lite"/>
    </source>
</evidence>
<feature type="compositionally biased region" description="Basic and acidic residues" evidence="13">
    <location>
        <begin position="135"/>
        <end position="147"/>
    </location>
</feature>
<dbReference type="AlphaFoldDB" id="A0AAV3PP66"/>
<sequence length="658" mass="72212">METGLMKAVKDVVHQLQLSLLDGIRDENLLFAAGSIMCCSDYQDLVTERTIAHKCGYPLCSNALPVEKPRKGRYRVSLKEHKVYDLQETYSYCSTSCVVNSRTFAGSLADERTSELNPAKLAKVLRLFKASSQNSKEDPGKNGDLRQPKLSIMEKTTATKEVSFEEWLGPSGAIEGYVPQSERQSKPQHQKSLGEGSSSKPKRAQPKNENLITFSDMDFTSTIITQDEYSVSKLPGSTNSLSGKTSTASTRKDHYKHNKGLLKPSQVPEMSVGSSSDGKSQESNKLNGEVVRIDDLRFSELSLASGEEDLKGNGSEINEHVCTGKGSASDTVDIKSSLKSSDSKKLNRSVTWADEITVGNASDLCEYKESGDKTRISVLEMEGNENSYRLASAEALADALMQVSDVVASGKSDVSDAVSEMGLIILPPPQELDGSTPQEDDDNEHNSELIPSKWPSKLGEPNFDLFDSDDSWFEGPPNGFSLQLSPFATIFMALFAWISSSSLAYIYGRDESCHEEYLSVNGRDYPIKVLATDGRSLEIQQTLAGCLSRALPGVVRDLRLSIPVSSLEQGMARLLDTMSFIEPLPGFRMKQWQLIVLLFLDALSVTRIPPLTPYMTGRRILLPKVLDGASIRAEDYEILKDMIIPLGRAPQFSSQCGG</sequence>
<feature type="domain" description="RTR1-type" evidence="14">
    <location>
        <begin position="32"/>
        <end position="117"/>
    </location>
</feature>
<feature type="region of interest" description="Disordered" evidence="13">
    <location>
        <begin position="232"/>
        <end position="288"/>
    </location>
</feature>
<dbReference type="PANTHER" id="PTHR14732">
    <property type="entry name" value="RNA POLYMERASE II SUBUNIT B1 CTD PHOSPHATASE RPAP2-RELATED"/>
    <property type="match status" value="1"/>
</dbReference>
<dbReference type="InterPro" id="IPR039693">
    <property type="entry name" value="Rtr1/RPAP2"/>
</dbReference>
<evidence type="ECO:0000256" key="10">
    <source>
        <dbReference type="ARBA" id="ARBA00048336"/>
    </source>
</evidence>
<evidence type="ECO:0000256" key="4">
    <source>
        <dbReference type="ARBA" id="ARBA00022771"/>
    </source>
</evidence>
<dbReference type="Pfam" id="PF04181">
    <property type="entry name" value="RPAP2_Rtr1"/>
    <property type="match status" value="1"/>
</dbReference>
<dbReference type="GO" id="GO:0005737">
    <property type="term" value="C:cytoplasm"/>
    <property type="evidence" value="ECO:0007669"/>
    <property type="project" value="TreeGrafter"/>
</dbReference>
<feature type="region of interest" description="Disordered" evidence="13">
    <location>
        <begin position="173"/>
        <end position="212"/>
    </location>
</feature>
<feature type="compositionally biased region" description="Polar residues" evidence="13">
    <location>
        <begin position="232"/>
        <end position="249"/>
    </location>
</feature>
<evidence type="ECO:0000256" key="7">
    <source>
        <dbReference type="ARBA" id="ARBA00022912"/>
    </source>
</evidence>
<dbReference type="GO" id="GO:0008270">
    <property type="term" value="F:zinc ion binding"/>
    <property type="evidence" value="ECO:0007669"/>
    <property type="project" value="UniProtKB-KW"/>
</dbReference>
<comment type="caution">
    <text evidence="15">The sequence shown here is derived from an EMBL/GenBank/DDBJ whole genome shotgun (WGS) entry which is preliminary data.</text>
</comment>
<dbReference type="Proteomes" id="UP001454036">
    <property type="component" value="Unassembled WGS sequence"/>
</dbReference>
<dbReference type="Gene3D" id="1.25.40.820">
    <property type="match status" value="1"/>
</dbReference>
<feature type="region of interest" description="Disordered" evidence="13">
    <location>
        <begin position="427"/>
        <end position="455"/>
    </location>
</feature>
<protein>
    <recommendedName>
        <fullName evidence="12">RNA polymerase II subunit B1 CTD phosphatase RPAP2 homolog</fullName>
        <ecNumber evidence="12">3.1.3.16</ecNumber>
    </recommendedName>
</protein>
<evidence type="ECO:0000256" key="3">
    <source>
        <dbReference type="ARBA" id="ARBA00022723"/>
    </source>
</evidence>
<evidence type="ECO:0000256" key="12">
    <source>
        <dbReference type="RuleBase" id="RU367080"/>
    </source>
</evidence>